<reference evidence="9" key="1">
    <citation type="submission" date="2022-12" db="EMBL/GenBank/DDBJ databases">
        <authorList>
            <person name="Petersen C."/>
        </authorList>
    </citation>
    <scope>NUCLEOTIDE SEQUENCE</scope>
    <source>
        <strain evidence="9">IBT 16125</strain>
    </source>
</reference>
<keyword evidence="10" id="KW-1185">Reference proteome</keyword>
<feature type="transmembrane region" description="Helical" evidence="7">
    <location>
        <begin position="137"/>
        <end position="157"/>
    </location>
</feature>
<evidence type="ECO:0000256" key="4">
    <source>
        <dbReference type="ARBA" id="ARBA00023136"/>
    </source>
</evidence>
<evidence type="ECO:0000256" key="6">
    <source>
        <dbReference type="SAM" id="MobiDB-lite"/>
    </source>
</evidence>
<dbReference type="PANTHER" id="PTHR33048">
    <property type="entry name" value="PTH11-LIKE INTEGRAL MEMBRANE PROTEIN (AFU_ORTHOLOGUE AFUA_5G11245)"/>
    <property type="match status" value="1"/>
</dbReference>
<feature type="region of interest" description="Disordered" evidence="6">
    <location>
        <begin position="291"/>
        <end position="321"/>
    </location>
</feature>
<dbReference type="PANTHER" id="PTHR33048:SF47">
    <property type="entry name" value="INTEGRAL MEMBRANE PROTEIN-RELATED"/>
    <property type="match status" value="1"/>
</dbReference>
<feature type="transmembrane region" description="Helical" evidence="7">
    <location>
        <begin position="100"/>
        <end position="125"/>
    </location>
</feature>
<gene>
    <name evidence="9" type="ORF">N7458_000861</name>
</gene>
<feature type="domain" description="Rhodopsin" evidence="8">
    <location>
        <begin position="39"/>
        <end position="280"/>
    </location>
</feature>
<evidence type="ECO:0000256" key="5">
    <source>
        <dbReference type="ARBA" id="ARBA00038359"/>
    </source>
</evidence>
<comment type="caution">
    <text evidence="9">The sequence shown here is derived from an EMBL/GenBank/DDBJ whole genome shotgun (WGS) entry which is preliminary data.</text>
</comment>
<reference evidence="9" key="2">
    <citation type="journal article" date="2023" name="IMA Fungus">
        <title>Comparative genomic study of the Penicillium genus elucidates a diverse pangenome and 15 lateral gene transfer events.</title>
        <authorList>
            <person name="Petersen C."/>
            <person name="Sorensen T."/>
            <person name="Nielsen M.R."/>
            <person name="Sondergaard T.E."/>
            <person name="Sorensen J.L."/>
            <person name="Fitzpatrick D.A."/>
            <person name="Frisvad J.C."/>
            <person name="Nielsen K.L."/>
        </authorList>
    </citation>
    <scope>NUCLEOTIDE SEQUENCE</scope>
    <source>
        <strain evidence="9">IBT 16125</strain>
    </source>
</reference>
<accession>A0AAD6G883</accession>
<dbReference type="RefSeq" id="XP_056772022.1">
    <property type="nucleotide sequence ID" value="XM_056904255.1"/>
</dbReference>
<evidence type="ECO:0000313" key="10">
    <source>
        <dbReference type="Proteomes" id="UP001213681"/>
    </source>
</evidence>
<keyword evidence="3 7" id="KW-1133">Transmembrane helix</keyword>
<dbReference type="Pfam" id="PF20684">
    <property type="entry name" value="Fung_rhodopsin"/>
    <property type="match status" value="1"/>
</dbReference>
<keyword evidence="4 7" id="KW-0472">Membrane</keyword>
<dbReference type="InterPro" id="IPR049326">
    <property type="entry name" value="Rhodopsin_dom_fungi"/>
</dbReference>
<name>A0AAD6G883_9EURO</name>
<comment type="subcellular location">
    <subcellularLocation>
        <location evidence="1">Membrane</location>
        <topology evidence="1">Multi-pass membrane protein</topology>
    </subcellularLocation>
</comment>
<feature type="compositionally biased region" description="Polar residues" evidence="6">
    <location>
        <begin position="294"/>
        <end position="321"/>
    </location>
</feature>
<dbReference type="AlphaFoldDB" id="A0AAD6G883"/>
<evidence type="ECO:0000256" key="2">
    <source>
        <dbReference type="ARBA" id="ARBA00022692"/>
    </source>
</evidence>
<keyword evidence="2 7" id="KW-0812">Transmembrane</keyword>
<organism evidence="9 10">
    <name type="scientific">Penicillium daleae</name>
    <dbReference type="NCBI Taxonomy" id="63821"/>
    <lineage>
        <taxon>Eukaryota</taxon>
        <taxon>Fungi</taxon>
        <taxon>Dikarya</taxon>
        <taxon>Ascomycota</taxon>
        <taxon>Pezizomycotina</taxon>
        <taxon>Eurotiomycetes</taxon>
        <taxon>Eurotiomycetidae</taxon>
        <taxon>Eurotiales</taxon>
        <taxon>Aspergillaceae</taxon>
        <taxon>Penicillium</taxon>
    </lineage>
</organism>
<feature type="transmembrane region" description="Helical" evidence="7">
    <location>
        <begin position="23"/>
        <end position="43"/>
    </location>
</feature>
<feature type="transmembrane region" description="Helical" evidence="7">
    <location>
        <begin position="216"/>
        <end position="236"/>
    </location>
</feature>
<feature type="transmembrane region" description="Helical" evidence="7">
    <location>
        <begin position="177"/>
        <end position="204"/>
    </location>
</feature>
<evidence type="ECO:0000313" key="9">
    <source>
        <dbReference type="EMBL" id="KAJ5465175.1"/>
    </source>
</evidence>
<evidence type="ECO:0000256" key="7">
    <source>
        <dbReference type="SAM" id="Phobius"/>
    </source>
</evidence>
<evidence type="ECO:0000259" key="8">
    <source>
        <dbReference type="Pfam" id="PF20684"/>
    </source>
</evidence>
<comment type="similarity">
    <text evidence="5">Belongs to the SAT4 family.</text>
</comment>
<dbReference type="Proteomes" id="UP001213681">
    <property type="component" value="Unassembled WGS sequence"/>
</dbReference>
<feature type="transmembrane region" description="Helical" evidence="7">
    <location>
        <begin position="256"/>
        <end position="279"/>
    </location>
</feature>
<feature type="transmembrane region" description="Helical" evidence="7">
    <location>
        <begin position="55"/>
        <end position="76"/>
    </location>
</feature>
<evidence type="ECO:0000256" key="3">
    <source>
        <dbReference type="ARBA" id="ARBA00022989"/>
    </source>
</evidence>
<dbReference type="EMBL" id="JAPVEA010000001">
    <property type="protein sequence ID" value="KAJ5465175.1"/>
    <property type="molecule type" value="Genomic_DNA"/>
</dbReference>
<protein>
    <recommendedName>
        <fullName evidence="8">Rhodopsin domain-containing protein</fullName>
    </recommendedName>
</protein>
<dbReference type="GeneID" id="81594498"/>
<sequence length="360" mass="40369">MCLAAQSWAKQCDLPHNNHKDNIRAAIAASGIGILIVILRIISRAYTLRKFWWDDWSHIIAGVLMIPLLVFGNLSVNEGMGYHLYDINFSSISQATHLALWYYLSQIFWLVVIYFIKMSILFLYLRIFPEIPLFRRCVMGTMVFTTVAVLILVPMAIWQCVPIHAIWDLKREDARCLSISGVAYASAGVNIATELAVLILPLPLLRRLRATVAQKVALYALFGCGILVIAIASARVPTLRNVEAIRDPTYSNSGVFYWTCAETVVAHLCAAAPAIRPLYVKLRDIIRRKRQKTSDSSESNVLSGGSLSNPRNRSIHGLSSQQVASRIPERLDDRHNLELALHDPSLSLEKSDSRRFDVAV</sequence>
<proteinExistence type="inferred from homology"/>
<dbReference type="InterPro" id="IPR052337">
    <property type="entry name" value="SAT4-like"/>
</dbReference>
<dbReference type="GO" id="GO:0016020">
    <property type="term" value="C:membrane"/>
    <property type="evidence" value="ECO:0007669"/>
    <property type="project" value="UniProtKB-SubCell"/>
</dbReference>
<evidence type="ECO:0000256" key="1">
    <source>
        <dbReference type="ARBA" id="ARBA00004141"/>
    </source>
</evidence>